<feature type="chain" id="PRO_5032426354" evidence="2">
    <location>
        <begin position="22"/>
        <end position="172"/>
    </location>
</feature>
<dbReference type="EMBL" id="CP065592">
    <property type="protein sequence ID" value="QPQ54253.1"/>
    <property type="molecule type" value="Genomic_DNA"/>
</dbReference>
<proteinExistence type="predicted"/>
<dbReference type="Pfam" id="PF13202">
    <property type="entry name" value="EF-hand_5"/>
    <property type="match status" value="2"/>
</dbReference>
<evidence type="ECO:0000313" key="4">
    <source>
        <dbReference type="EMBL" id="QPQ54253.1"/>
    </source>
</evidence>
<feature type="region of interest" description="Disordered" evidence="1">
    <location>
        <begin position="151"/>
        <end position="172"/>
    </location>
</feature>
<dbReference type="KEGG" id="sflv:IC614_07725"/>
<dbReference type="Gene3D" id="1.10.238.10">
    <property type="entry name" value="EF-hand"/>
    <property type="match status" value="1"/>
</dbReference>
<evidence type="ECO:0000259" key="3">
    <source>
        <dbReference type="PROSITE" id="PS50222"/>
    </source>
</evidence>
<dbReference type="AlphaFoldDB" id="A0A7T2GI26"/>
<feature type="signal peptide" evidence="2">
    <location>
        <begin position="1"/>
        <end position="21"/>
    </location>
</feature>
<feature type="compositionally biased region" description="Basic and acidic residues" evidence="1">
    <location>
        <begin position="91"/>
        <end position="100"/>
    </location>
</feature>
<organism evidence="4 5">
    <name type="scientific">Allosphingosinicella flava</name>
    <dbReference type="NCBI Taxonomy" id="2771430"/>
    <lineage>
        <taxon>Bacteria</taxon>
        <taxon>Pseudomonadati</taxon>
        <taxon>Pseudomonadota</taxon>
        <taxon>Alphaproteobacteria</taxon>
        <taxon>Sphingomonadales</taxon>
        <taxon>Sphingomonadaceae</taxon>
        <taxon>Allosphingosinicella</taxon>
    </lineage>
</organism>
<feature type="compositionally biased region" description="Basic residues" evidence="1">
    <location>
        <begin position="101"/>
        <end position="114"/>
    </location>
</feature>
<reference evidence="4 5" key="1">
    <citation type="submission" date="2020-11" db="EMBL/GenBank/DDBJ databases">
        <title>Genome seq and assembly of Sphingosinicella sp.</title>
        <authorList>
            <person name="Chhetri G."/>
        </authorList>
    </citation>
    <scope>NUCLEOTIDE SEQUENCE [LARGE SCALE GENOMIC DNA]</scope>
    <source>
        <strain evidence="4 5">UDD2</strain>
    </source>
</reference>
<gene>
    <name evidence="4" type="ORF">IC614_07725</name>
</gene>
<feature type="region of interest" description="Disordered" evidence="1">
    <location>
        <begin position="91"/>
        <end position="116"/>
    </location>
</feature>
<evidence type="ECO:0000256" key="2">
    <source>
        <dbReference type="SAM" id="SignalP"/>
    </source>
</evidence>
<dbReference type="PROSITE" id="PS00018">
    <property type="entry name" value="EF_HAND_1"/>
    <property type="match status" value="1"/>
</dbReference>
<keyword evidence="2" id="KW-0732">Signal</keyword>
<protein>
    <submittedName>
        <fullName evidence="4">Calcium-binding protein</fullName>
    </submittedName>
</protein>
<dbReference type="Proteomes" id="UP000594873">
    <property type="component" value="Chromosome"/>
</dbReference>
<name>A0A7T2GI26_9SPHN</name>
<feature type="domain" description="EF-hand" evidence="3">
    <location>
        <begin position="62"/>
        <end position="97"/>
    </location>
</feature>
<accession>A0A7T2GI26</accession>
<evidence type="ECO:0000313" key="5">
    <source>
        <dbReference type="Proteomes" id="UP000594873"/>
    </source>
</evidence>
<dbReference type="InterPro" id="IPR018247">
    <property type="entry name" value="EF_Hand_1_Ca_BS"/>
</dbReference>
<sequence length="172" mass="18714">MKKIILSAATAALLTGGLAVAQPAPHGGDVKRADVAVAIDARAAKLDADRDGQITPGERQALRRQRIDGRFERLDTDKNGQLSKAEFQAAREKRGEAREGRHGKRGHFGGHGMRHGMGMRGAMATRTVSVADMKAKALGWFDRQDADRNGVVTQAERQQAMAARHAERQQKQ</sequence>
<dbReference type="InterPro" id="IPR002048">
    <property type="entry name" value="EF_hand_dom"/>
</dbReference>
<dbReference type="PROSITE" id="PS50222">
    <property type="entry name" value="EF_HAND_2"/>
    <property type="match status" value="1"/>
</dbReference>
<dbReference type="GO" id="GO:0005509">
    <property type="term" value="F:calcium ion binding"/>
    <property type="evidence" value="ECO:0007669"/>
    <property type="project" value="InterPro"/>
</dbReference>
<keyword evidence="5" id="KW-1185">Reference proteome</keyword>
<dbReference type="RefSeq" id="WP_200970780.1">
    <property type="nucleotide sequence ID" value="NZ_CP065592.1"/>
</dbReference>
<dbReference type="InterPro" id="IPR011992">
    <property type="entry name" value="EF-hand-dom_pair"/>
</dbReference>
<dbReference type="SUPFAM" id="SSF47473">
    <property type="entry name" value="EF-hand"/>
    <property type="match status" value="1"/>
</dbReference>
<evidence type="ECO:0000256" key="1">
    <source>
        <dbReference type="SAM" id="MobiDB-lite"/>
    </source>
</evidence>